<gene>
    <name evidence="12" type="ORF">FNH13_01475</name>
</gene>
<evidence type="ECO:0000256" key="5">
    <source>
        <dbReference type="PIRSR" id="PIRSR615500-1"/>
    </source>
</evidence>
<proteinExistence type="inferred from homology"/>
<dbReference type="PROSITE" id="PS00136">
    <property type="entry name" value="SUBTILASE_ASP"/>
    <property type="match status" value="1"/>
</dbReference>
<dbReference type="Gene3D" id="3.30.70.80">
    <property type="entry name" value="Peptidase S8 propeptide/proteinase inhibitor I9"/>
    <property type="match status" value="1"/>
</dbReference>
<dbReference type="Pfam" id="PF00082">
    <property type="entry name" value="Peptidase_S8"/>
    <property type="match status" value="1"/>
</dbReference>
<dbReference type="Pfam" id="PF05922">
    <property type="entry name" value="Inhibitor_I9"/>
    <property type="match status" value="1"/>
</dbReference>
<dbReference type="InterPro" id="IPR015500">
    <property type="entry name" value="Peptidase_S8_subtilisin-rel"/>
</dbReference>
<dbReference type="PANTHER" id="PTHR43806">
    <property type="entry name" value="PEPTIDASE S8"/>
    <property type="match status" value="1"/>
</dbReference>
<keyword evidence="13" id="KW-1185">Reference proteome</keyword>
<feature type="region of interest" description="Disordered" evidence="8">
    <location>
        <begin position="22"/>
        <end position="52"/>
    </location>
</feature>
<evidence type="ECO:0000256" key="3">
    <source>
        <dbReference type="ARBA" id="ARBA00022801"/>
    </source>
</evidence>
<organism evidence="12 13">
    <name type="scientific">Ornithinimicrobium ciconiae</name>
    <dbReference type="NCBI Taxonomy" id="2594265"/>
    <lineage>
        <taxon>Bacteria</taxon>
        <taxon>Bacillati</taxon>
        <taxon>Actinomycetota</taxon>
        <taxon>Actinomycetes</taxon>
        <taxon>Micrococcales</taxon>
        <taxon>Ornithinimicrobiaceae</taxon>
        <taxon>Ornithinimicrobium</taxon>
    </lineage>
</organism>
<feature type="signal peptide" evidence="9">
    <location>
        <begin position="1"/>
        <end position="22"/>
    </location>
</feature>
<keyword evidence="2 6" id="KW-0645">Protease</keyword>
<keyword evidence="4 6" id="KW-0720">Serine protease</keyword>
<dbReference type="PROSITE" id="PS51892">
    <property type="entry name" value="SUBTILASE"/>
    <property type="match status" value="1"/>
</dbReference>
<dbReference type="GO" id="GO:0004252">
    <property type="term" value="F:serine-type endopeptidase activity"/>
    <property type="evidence" value="ECO:0007669"/>
    <property type="project" value="UniProtKB-UniRule"/>
</dbReference>
<sequence>MRRAGVLAASAMVALVPLGAAAAGDSGDRSAPPDRASSLEGSRSTTAPLIVPDGTPIKDRYIVVLDKDASSATLAATQRASTADGARVLQTYDTVLTGFTVEASKRTLADLRQDPNVAYIEQDATVSLAASGTESNATWGLDRVDQRDRPLNGSFSYAASGEGVTAYVLDTGIRTAHSEFSGRASAGYSAINDGRGAQDCNGHGTHVAGTIGGERYGVAQDVDLVAVRVLDCAGSGSYSGIIAGIDWVTGNASGPAVANMSLGGGNSSALDQAVRTSINSGVTYVVAAGNDSANACNGSPNRVAEALTVGSSTSSDARSSFSNYGSCVDLFAPGSSITSAWHTSNSATNSISGTSMAAPHVAGAAALYLEDNPSASPSSVNAAVVSNATPNRLTGIGTGSPNLLLHTTFGASNPGPDPDPDPAPGCDLSQSESGTLSGSGAYRYHPGSSGSYYSGSGTHVGCLSGPTGADFDLYLEKWNGSSWVRVASSLSTGSQEQVTYAGTAGYYSWAVHSYRGSGSYTFALDRP</sequence>
<comment type="similarity">
    <text evidence="1 6 7">Belongs to the peptidase S8 family.</text>
</comment>
<feature type="region of interest" description="Disordered" evidence="8">
    <location>
        <begin position="404"/>
        <end position="440"/>
    </location>
</feature>
<dbReference type="EMBL" id="CP041616">
    <property type="protein sequence ID" value="QDO90161.1"/>
    <property type="molecule type" value="Genomic_DNA"/>
</dbReference>
<name>A0A516GF58_9MICO</name>
<feature type="active site" description="Charge relay system" evidence="5 6">
    <location>
        <position position="203"/>
    </location>
</feature>
<dbReference type="PROSITE" id="PS00137">
    <property type="entry name" value="SUBTILASE_HIS"/>
    <property type="match status" value="1"/>
</dbReference>
<keyword evidence="3 6" id="KW-0378">Hydrolase</keyword>
<dbReference type="InterPro" id="IPR050131">
    <property type="entry name" value="Peptidase_S8_subtilisin-like"/>
</dbReference>
<dbReference type="InterPro" id="IPR023827">
    <property type="entry name" value="Peptidase_S8_Asp-AS"/>
</dbReference>
<evidence type="ECO:0000256" key="9">
    <source>
        <dbReference type="SAM" id="SignalP"/>
    </source>
</evidence>
<evidence type="ECO:0000256" key="8">
    <source>
        <dbReference type="SAM" id="MobiDB-lite"/>
    </source>
</evidence>
<feature type="active site" description="Charge relay system" evidence="5 6">
    <location>
        <position position="355"/>
    </location>
</feature>
<dbReference type="InterPro" id="IPR010259">
    <property type="entry name" value="S8pro/Inhibitor_I9"/>
</dbReference>
<dbReference type="Gene3D" id="2.60.120.380">
    <property type="match status" value="1"/>
</dbReference>
<keyword evidence="9" id="KW-0732">Signal</keyword>
<dbReference type="InterPro" id="IPR023828">
    <property type="entry name" value="Peptidase_S8_Ser-AS"/>
</dbReference>
<dbReference type="PROSITE" id="PS00138">
    <property type="entry name" value="SUBTILASE_SER"/>
    <property type="match status" value="1"/>
</dbReference>
<dbReference type="InterPro" id="IPR022398">
    <property type="entry name" value="Peptidase_S8_His-AS"/>
</dbReference>
<dbReference type="InterPro" id="IPR037045">
    <property type="entry name" value="S8pro/Inhibitor_I9_sf"/>
</dbReference>
<dbReference type="SUPFAM" id="SSF54897">
    <property type="entry name" value="Protease propeptides/inhibitors"/>
    <property type="match status" value="1"/>
</dbReference>
<protein>
    <submittedName>
        <fullName evidence="12">S8 family peptidase</fullName>
    </submittedName>
</protein>
<evidence type="ECO:0000256" key="6">
    <source>
        <dbReference type="PROSITE-ProRule" id="PRU01240"/>
    </source>
</evidence>
<feature type="active site" description="Charge relay system" evidence="5 6">
    <location>
        <position position="170"/>
    </location>
</feature>
<dbReference type="Proteomes" id="UP000315395">
    <property type="component" value="Chromosome"/>
</dbReference>
<feature type="compositionally biased region" description="Polar residues" evidence="8">
    <location>
        <begin position="428"/>
        <end position="438"/>
    </location>
</feature>
<evidence type="ECO:0000259" key="11">
    <source>
        <dbReference type="Pfam" id="PF05922"/>
    </source>
</evidence>
<evidence type="ECO:0000256" key="1">
    <source>
        <dbReference type="ARBA" id="ARBA00011073"/>
    </source>
</evidence>
<evidence type="ECO:0000313" key="12">
    <source>
        <dbReference type="EMBL" id="QDO90161.1"/>
    </source>
</evidence>
<feature type="chain" id="PRO_5022096162" evidence="9">
    <location>
        <begin position="23"/>
        <end position="527"/>
    </location>
</feature>
<accession>A0A516GF58</accession>
<dbReference type="InterPro" id="IPR036852">
    <property type="entry name" value="Peptidase_S8/S53_dom_sf"/>
</dbReference>
<evidence type="ECO:0000256" key="7">
    <source>
        <dbReference type="RuleBase" id="RU003355"/>
    </source>
</evidence>
<dbReference type="OrthoDB" id="9813435at2"/>
<evidence type="ECO:0000256" key="4">
    <source>
        <dbReference type="ARBA" id="ARBA00022825"/>
    </source>
</evidence>
<dbReference type="AlphaFoldDB" id="A0A516GF58"/>
<dbReference type="InterPro" id="IPR000209">
    <property type="entry name" value="Peptidase_S8/S53_dom"/>
</dbReference>
<evidence type="ECO:0000259" key="10">
    <source>
        <dbReference type="Pfam" id="PF00082"/>
    </source>
</evidence>
<dbReference type="GO" id="GO:0005615">
    <property type="term" value="C:extracellular space"/>
    <property type="evidence" value="ECO:0007669"/>
    <property type="project" value="TreeGrafter"/>
</dbReference>
<dbReference type="KEGG" id="orz:FNH13_01475"/>
<dbReference type="GO" id="GO:0006508">
    <property type="term" value="P:proteolysis"/>
    <property type="evidence" value="ECO:0007669"/>
    <property type="project" value="UniProtKB-KW"/>
</dbReference>
<dbReference type="CDD" id="cd04077">
    <property type="entry name" value="Peptidases_S8_PCSK9_ProteinaseK_like"/>
    <property type="match status" value="1"/>
</dbReference>
<feature type="domain" description="Peptidase S8/S53" evidence="10">
    <location>
        <begin position="161"/>
        <end position="392"/>
    </location>
</feature>
<feature type="domain" description="Inhibitor I9" evidence="11">
    <location>
        <begin position="60"/>
        <end position="128"/>
    </location>
</feature>
<dbReference type="SUPFAM" id="SSF52743">
    <property type="entry name" value="Subtilisin-like"/>
    <property type="match status" value="1"/>
</dbReference>
<evidence type="ECO:0000313" key="13">
    <source>
        <dbReference type="Proteomes" id="UP000315395"/>
    </source>
</evidence>
<dbReference type="FunFam" id="3.40.50.200:FF:000014">
    <property type="entry name" value="Proteinase K"/>
    <property type="match status" value="1"/>
</dbReference>
<dbReference type="InterPro" id="IPR034193">
    <property type="entry name" value="PCSK9_ProteinaseK-like"/>
</dbReference>
<evidence type="ECO:0000256" key="2">
    <source>
        <dbReference type="ARBA" id="ARBA00022670"/>
    </source>
</evidence>
<dbReference type="PRINTS" id="PR00723">
    <property type="entry name" value="SUBTILISIN"/>
</dbReference>
<reference evidence="12 13" key="1">
    <citation type="submission" date="2019-07" db="EMBL/GenBank/DDBJ databases">
        <title>complete genome sequencing of Ornithinimicrobium sp. H23M54.</title>
        <authorList>
            <person name="Bae J.-W."/>
            <person name="Lee S.-Y."/>
        </authorList>
    </citation>
    <scope>NUCLEOTIDE SEQUENCE [LARGE SCALE GENOMIC DNA]</scope>
    <source>
        <strain evidence="12 13">H23M54</strain>
    </source>
</reference>
<dbReference type="PANTHER" id="PTHR43806:SF11">
    <property type="entry name" value="CEREVISIN-RELATED"/>
    <property type="match status" value="1"/>
</dbReference>
<dbReference type="Gene3D" id="3.40.50.200">
    <property type="entry name" value="Peptidase S8/S53 domain"/>
    <property type="match status" value="1"/>
</dbReference>